<feature type="binding site" evidence="8">
    <location>
        <position position="49"/>
    </location>
    <ligand>
        <name>Fe cation</name>
        <dbReference type="ChEBI" id="CHEBI:24875"/>
        <label>1</label>
    </ligand>
</feature>
<comment type="similarity">
    <text evidence="2 9">Belongs to the ferritin family. Prokaryotic subfamily.</text>
</comment>
<accession>A0A9D9DI37</accession>
<reference evidence="11" key="2">
    <citation type="journal article" date="2021" name="PeerJ">
        <title>Extensive microbial diversity within the chicken gut microbiome revealed by metagenomics and culture.</title>
        <authorList>
            <person name="Gilroy R."/>
            <person name="Ravi A."/>
            <person name="Getino M."/>
            <person name="Pursley I."/>
            <person name="Horton D.L."/>
            <person name="Alikhan N.F."/>
            <person name="Baker D."/>
            <person name="Gharbi K."/>
            <person name="Hall N."/>
            <person name="Watson M."/>
            <person name="Adriaenssens E.M."/>
            <person name="Foster-Nyarko E."/>
            <person name="Jarju S."/>
            <person name="Secka A."/>
            <person name="Antonio M."/>
            <person name="Oren A."/>
            <person name="Chaudhuri R.R."/>
            <person name="La Ragione R."/>
            <person name="Hildebrand F."/>
            <person name="Pallen M.J."/>
        </authorList>
    </citation>
    <scope>NUCLEOTIDE SEQUENCE</scope>
    <source>
        <strain evidence="11">11159</strain>
    </source>
</reference>
<feature type="domain" description="Ferritin-like diiron" evidence="10">
    <location>
        <begin position="1"/>
        <end position="144"/>
    </location>
</feature>
<evidence type="ECO:0000313" key="11">
    <source>
        <dbReference type="EMBL" id="MBO8427153.1"/>
    </source>
</evidence>
<evidence type="ECO:0000313" key="12">
    <source>
        <dbReference type="Proteomes" id="UP000823613"/>
    </source>
</evidence>
<protein>
    <recommendedName>
        <fullName evidence="9">Ferritin</fullName>
        <ecNumber evidence="9">1.16.3.2</ecNumber>
    </recommendedName>
</protein>
<evidence type="ECO:0000256" key="7">
    <source>
        <dbReference type="ARBA" id="ARBA00048035"/>
    </source>
</evidence>
<keyword evidence="6 8" id="KW-0408">Iron</keyword>
<comment type="catalytic activity">
    <reaction evidence="7 9">
        <text>4 Fe(2+) + O2 + 6 H2O = 4 iron(III) oxide-hydroxide + 12 H(+)</text>
        <dbReference type="Rhea" id="RHEA:11972"/>
        <dbReference type="ChEBI" id="CHEBI:15377"/>
        <dbReference type="ChEBI" id="CHEBI:15378"/>
        <dbReference type="ChEBI" id="CHEBI:15379"/>
        <dbReference type="ChEBI" id="CHEBI:29033"/>
        <dbReference type="ChEBI" id="CHEBI:78619"/>
        <dbReference type="EC" id="1.16.3.2"/>
    </reaction>
</comment>
<feature type="binding site" evidence="8">
    <location>
        <position position="126"/>
    </location>
    <ligand>
        <name>Fe cation</name>
        <dbReference type="ChEBI" id="CHEBI:24875"/>
        <label>1</label>
    </ligand>
</feature>
<keyword evidence="4 8" id="KW-0479">Metal-binding</keyword>
<keyword evidence="5" id="KW-0560">Oxidoreductase</keyword>
<dbReference type="EC" id="1.16.3.2" evidence="9"/>
<feature type="binding site" evidence="8">
    <location>
        <position position="16"/>
    </location>
    <ligand>
        <name>Fe cation</name>
        <dbReference type="ChEBI" id="CHEBI:24875"/>
        <label>1</label>
    </ligand>
</feature>
<organism evidence="11 12">
    <name type="scientific">Candidatus Onthovivens merdipullorum</name>
    <dbReference type="NCBI Taxonomy" id="2840889"/>
    <lineage>
        <taxon>Bacteria</taxon>
        <taxon>Bacillati</taxon>
        <taxon>Bacillota</taxon>
        <taxon>Bacilli</taxon>
        <taxon>Bacillales</taxon>
        <taxon>Candidatus Onthovivens</taxon>
    </lineage>
</organism>
<dbReference type="CDD" id="cd01055">
    <property type="entry name" value="Nonheme_Ferritin"/>
    <property type="match status" value="1"/>
</dbReference>
<keyword evidence="3 9" id="KW-0409">Iron storage</keyword>
<dbReference type="GO" id="GO:0008198">
    <property type="term" value="F:ferrous iron binding"/>
    <property type="evidence" value="ECO:0007669"/>
    <property type="project" value="TreeGrafter"/>
</dbReference>
<dbReference type="InterPro" id="IPR001519">
    <property type="entry name" value="Ferritin"/>
</dbReference>
<dbReference type="GO" id="GO:0006826">
    <property type="term" value="P:iron ion transport"/>
    <property type="evidence" value="ECO:0007669"/>
    <property type="project" value="InterPro"/>
</dbReference>
<dbReference type="PROSITE" id="PS50905">
    <property type="entry name" value="FERRITIN_LIKE"/>
    <property type="match status" value="1"/>
</dbReference>
<dbReference type="Gene3D" id="1.20.1260.10">
    <property type="match status" value="1"/>
</dbReference>
<keyword evidence="9" id="KW-0963">Cytoplasm</keyword>
<dbReference type="AlphaFoldDB" id="A0A9D9DI37"/>
<dbReference type="InterPro" id="IPR012347">
    <property type="entry name" value="Ferritin-like"/>
</dbReference>
<evidence type="ECO:0000256" key="3">
    <source>
        <dbReference type="ARBA" id="ARBA00022434"/>
    </source>
</evidence>
<proteinExistence type="inferred from homology"/>
<evidence type="ECO:0000256" key="5">
    <source>
        <dbReference type="ARBA" id="ARBA00023002"/>
    </source>
</evidence>
<dbReference type="GO" id="GO:0008199">
    <property type="term" value="F:ferric iron binding"/>
    <property type="evidence" value="ECO:0007669"/>
    <property type="project" value="InterPro"/>
</dbReference>
<dbReference type="Proteomes" id="UP000823613">
    <property type="component" value="Unassembled WGS sequence"/>
</dbReference>
<dbReference type="InterPro" id="IPR008331">
    <property type="entry name" value="Ferritin_DPS_dom"/>
</dbReference>
<dbReference type="GO" id="GO:0004322">
    <property type="term" value="F:ferroxidase activity"/>
    <property type="evidence" value="ECO:0007669"/>
    <property type="project" value="TreeGrafter"/>
</dbReference>
<dbReference type="PANTHER" id="PTHR11431:SF127">
    <property type="entry name" value="BACTERIAL NON-HEME FERRITIN"/>
    <property type="match status" value="1"/>
</dbReference>
<evidence type="ECO:0000256" key="2">
    <source>
        <dbReference type="ARBA" id="ARBA00006950"/>
    </source>
</evidence>
<sequence>MEQKLIDLLEDQINKELFSAYLYLGMSDYYKNEGLNGFSHYFKKQAKEEFEHAEMFIEHMQDLDLPYSFKGIDKVDNHYENIERPLVVQVEHEKHVTNLITNLYDLARKQDEVATKIFLEKLINEQVEEEKRSRDLLKQYEFVKECKPALLDMDKSLASRE</sequence>
<comment type="function">
    <text evidence="1 9">Iron-storage protein.</text>
</comment>
<dbReference type="GO" id="GO:0005829">
    <property type="term" value="C:cytosol"/>
    <property type="evidence" value="ECO:0007669"/>
    <property type="project" value="TreeGrafter"/>
</dbReference>
<evidence type="ECO:0000259" key="10">
    <source>
        <dbReference type="PROSITE" id="PS50905"/>
    </source>
</evidence>
<dbReference type="EMBL" id="JADIMY010000021">
    <property type="protein sequence ID" value="MBO8427153.1"/>
    <property type="molecule type" value="Genomic_DNA"/>
</dbReference>
<dbReference type="SUPFAM" id="SSF47240">
    <property type="entry name" value="Ferritin-like"/>
    <property type="match status" value="1"/>
</dbReference>
<dbReference type="Pfam" id="PF00210">
    <property type="entry name" value="Ferritin"/>
    <property type="match status" value="1"/>
</dbReference>
<gene>
    <name evidence="11" type="ORF">IAC58_01165</name>
</gene>
<evidence type="ECO:0000256" key="9">
    <source>
        <dbReference type="RuleBase" id="RU361145"/>
    </source>
</evidence>
<comment type="caution">
    <text evidence="11">The sequence shown here is derived from an EMBL/GenBank/DDBJ whole genome shotgun (WGS) entry which is preliminary data.</text>
</comment>
<evidence type="ECO:0000256" key="1">
    <source>
        <dbReference type="ARBA" id="ARBA00002485"/>
    </source>
</evidence>
<feature type="binding site" evidence="8">
    <location>
        <position position="93"/>
    </location>
    <ligand>
        <name>Fe cation</name>
        <dbReference type="ChEBI" id="CHEBI:24875"/>
        <label>1</label>
    </ligand>
</feature>
<evidence type="ECO:0000256" key="4">
    <source>
        <dbReference type="ARBA" id="ARBA00022723"/>
    </source>
</evidence>
<evidence type="ECO:0000256" key="8">
    <source>
        <dbReference type="PIRSR" id="PIRSR601519-1"/>
    </source>
</evidence>
<reference evidence="11" key="1">
    <citation type="submission" date="2020-10" db="EMBL/GenBank/DDBJ databases">
        <authorList>
            <person name="Gilroy R."/>
        </authorList>
    </citation>
    <scope>NUCLEOTIDE SEQUENCE</scope>
    <source>
        <strain evidence="11">11159</strain>
    </source>
</reference>
<evidence type="ECO:0000256" key="6">
    <source>
        <dbReference type="ARBA" id="ARBA00023004"/>
    </source>
</evidence>
<dbReference type="InterPro" id="IPR009040">
    <property type="entry name" value="Ferritin-like_diiron"/>
</dbReference>
<dbReference type="GO" id="GO:0006879">
    <property type="term" value="P:intracellular iron ion homeostasis"/>
    <property type="evidence" value="ECO:0007669"/>
    <property type="project" value="UniProtKB-KW"/>
</dbReference>
<dbReference type="InterPro" id="IPR041719">
    <property type="entry name" value="Ferritin_prok"/>
</dbReference>
<comment type="subcellular location">
    <subcellularLocation>
        <location evidence="9">Cytoplasm</location>
    </subcellularLocation>
</comment>
<dbReference type="PANTHER" id="PTHR11431">
    <property type="entry name" value="FERRITIN"/>
    <property type="match status" value="1"/>
</dbReference>
<name>A0A9D9DI37_9BACL</name>
<feature type="binding site" evidence="8">
    <location>
        <position position="52"/>
    </location>
    <ligand>
        <name>Fe cation</name>
        <dbReference type="ChEBI" id="CHEBI:24875"/>
        <label>1</label>
    </ligand>
</feature>
<dbReference type="InterPro" id="IPR009078">
    <property type="entry name" value="Ferritin-like_SF"/>
</dbReference>